<dbReference type="InterPro" id="IPR011992">
    <property type="entry name" value="EF-hand-dom_pair"/>
</dbReference>
<dbReference type="InterPro" id="IPR002048">
    <property type="entry name" value="EF_hand_dom"/>
</dbReference>
<evidence type="ECO:0000313" key="4">
    <source>
        <dbReference type="Proteomes" id="UP000288805"/>
    </source>
</evidence>
<dbReference type="SUPFAM" id="SSF47473">
    <property type="entry name" value="EF-hand"/>
    <property type="match status" value="1"/>
</dbReference>
<accession>A0A438ITC2</accession>
<reference evidence="3 4" key="1">
    <citation type="journal article" date="2018" name="PLoS Genet.">
        <title>Population sequencing reveals clonal diversity and ancestral inbreeding in the grapevine cultivar Chardonnay.</title>
        <authorList>
            <person name="Roach M.J."/>
            <person name="Johnson D.L."/>
            <person name="Bohlmann J."/>
            <person name="van Vuuren H.J."/>
            <person name="Jones S.J."/>
            <person name="Pretorius I.S."/>
            <person name="Schmidt S.A."/>
            <person name="Borneman A.R."/>
        </authorList>
    </citation>
    <scope>NUCLEOTIDE SEQUENCE [LARGE SCALE GENOMIC DNA]</scope>
    <source>
        <strain evidence="4">cv. Chardonnay</strain>
        <tissue evidence="3">Leaf</tissue>
    </source>
</reference>
<dbReference type="GO" id="GO:0005509">
    <property type="term" value="F:calcium ion binding"/>
    <property type="evidence" value="ECO:0007669"/>
    <property type="project" value="InterPro"/>
</dbReference>
<organism evidence="3 4">
    <name type="scientific">Vitis vinifera</name>
    <name type="common">Grape</name>
    <dbReference type="NCBI Taxonomy" id="29760"/>
    <lineage>
        <taxon>Eukaryota</taxon>
        <taxon>Viridiplantae</taxon>
        <taxon>Streptophyta</taxon>
        <taxon>Embryophyta</taxon>
        <taxon>Tracheophyta</taxon>
        <taxon>Spermatophyta</taxon>
        <taxon>Magnoliopsida</taxon>
        <taxon>eudicotyledons</taxon>
        <taxon>Gunneridae</taxon>
        <taxon>Pentapetalae</taxon>
        <taxon>rosids</taxon>
        <taxon>Vitales</taxon>
        <taxon>Vitaceae</taxon>
        <taxon>Viteae</taxon>
        <taxon>Vitis</taxon>
    </lineage>
</organism>
<keyword evidence="1" id="KW-0106">Calcium</keyword>
<sequence length="107" mass="12636">MHNHAFPTVQSHAKSLNKMPMWNPKCLDLPLSEEQQQRLLEKFDFDKDGRLSKKDLELGLRQMGLRFCRWRAGRALRHADLNKDRYISKDEINELVKYATKWGLPAN</sequence>
<evidence type="ECO:0000313" key="3">
    <source>
        <dbReference type="EMBL" id="RVW99966.1"/>
    </source>
</evidence>
<dbReference type="InterPro" id="IPR018247">
    <property type="entry name" value="EF_Hand_1_Ca_BS"/>
</dbReference>
<dbReference type="PROSITE" id="PS00018">
    <property type="entry name" value="EF_HAND_1"/>
    <property type="match status" value="2"/>
</dbReference>
<dbReference type="EMBL" id="QGNW01000084">
    <property type="protein sequence ID" value="RVW99966.1"/>
    <property type="molecule type" value="Genomic_DNA"/>
</dbReference>
<dbReference type="Gene3D" id="1.10.238.10">
    <property type="entry name" value="EF-hand"/>
    <property type="match status" value="1"/>
</dbReference>
<name>A0A438ITC2_VITVI</name>
<dbReference type="PROSITE" id="PS50222">
    <property type="entry name" value="EF_HAND_2"/>
    <property type="match status" value="1"/>
</dbReference>
<comment type="caution">
    <text evidence="3">The sequence shown here is derived from an EMBL/GenBank/DDBJ whole genome shotgun (WGS) entry which is preliminary data.</text>
</comment>
<gene>
    <name evidence="3" type="ORF">CK203_024705</name>
</gene>
<protein>
    <recommendedName>
        <fullName evidence="2">EF-hand domain-containing protein</fullName>
    </recommendedName>
</protein>
<dbReference type="AlphaFoldDB" id="A0A438ITC2"/>
<dbReference type="Proteomes" id="UP000288805">
    <property type="component" value="Unassembled WGS sequence"/>
</dbReference>
<feature type="domain" description="EF-hand" evidence="2">
    <location>
        <begin position="31"/>
        <end position="66"/>
    </location>
</feature>
<evidence type="ECO:0000259" key="2">
    <source>
        <dbReference type="PROSITE" id="PS50222"/>
    </source>
</evidence>
<evidence type="ECO:0000256" key="1">
    <source>
        <dbReference type="ARBA" id="ARBA00022837"/>
    </source>
</evidence>
<proteinExistence type="predicted"/>